<evidence type="ECO:0000313" key="10">
    <source>
        <dbReference type="EMBL" id="SHH80954.1"/>
    </source>
</evidence>
<reference evidence="10 11" key="1">
    <citation type="submission" date="2016-11" db="EMBL/GenBank/DDBJ databases">
        <authorList>
            <person name="Jaros S."/>
            <person name="Januszkiewicz K."/>
            <person name="Wedrychowicz H."/>
        </authorList>
    </citation>
    <scope>NUCLEOTIDE SEQUENCE [LARGE SCALE GENOMIC DNA]</scope>
    <source>
        <strain evidence="10 11">DSM 9705</strain>
    </source>
</reference>
<comment type="similarity">
    <text evidence="1">Belongs to the ATP-dependent AMP-binding enzyme family.</text>
</comment>
<feature type="domain" description="AMP-dependent synthetase/ligase" evidence="7">
    <location>
        <begin position="95"/>
        <end position="492"/>
    </location>
</feature>
<dbReference type="NCBIfam" id="NF001208">
    <property type="entry name" value="PRK00174.1"/>
    <property type="match status" value="1"/>
</dbReference>
<dbReference type="InterPro" id="IPR025110">
    <property type="entry name" value="AMP-bd_C"/>
</dbReference>
<feature type="domain" description="Acetyl-coenzyme A synthetase N-terminal" evidence="9">
    <location>
        <begin position="44"/>
        <end position="93"/>
    </location>
</feature>
<dbReference type="NCBIfam" id="TIGR02188">
    <property type="entry name" value="Ac_CoA_lig_AcsA"/>
    <property type="match status" value="1"/>
</dbReference>
<dbReference type="GO" id="GO:0019427">
    <property type="term" value="P:acetyl-CoA biosynthetic process from acetate"/>
    <property type="evidence" value="ECO:0007669"/>
    <property type="project" value="UniProtKB-UniRule"/>
</dbReference>
<dbReference type="EMBL" id="FQXS01000010">
    <property type="protein sequence ID" value="SHH80954.1"/>
    <property type="molecule type" value="Genomic_DNA"/>
</dbReference>
<evidence type="ECO:0000256" key="1">
    <source>
        <dbReference type="ARBA" id="ARBA00006432"/>
    </source>
</evidence>
<evidence type="ECO:0000256" key="3">
    <source>
        <dbReference type="ARBA" id="ARBA00022741"/>
    </source>
</evidence>
<dbReference type="PANTHER" id="PTHR24095">
    <property type="entry name" value="ACETYL-COENZYME A SYNTHETASE"/>
    <property type="match status" value="1"/>
</dbReference>
<dbReference type="RefSeq" id="WP_073375687.1">
    <property type="nucleotide sequence ID" value="NZ_FQXS01000010.1"/>
</dbReference>
<proteinExistence type="inferred from homology"/>
<dbReference type="PROSITE" id="PS00455">
    <property type="entry name" value="AMP_BINDING"/>
    <property type="match status" value="1"/>
</dbReference>
<feature type="domain" description="AMP-binding enzyme C-terminal" evidence="8">
    <location>
        <begin position="563"/>
        <end position="641"/>
    </location>
</feature>
<keyword evidence="3" id="KW-0547">Nucleotide-binding</keyword>
<dbReference type="Gene3D" id="3.30.300.30">
    <property type="match status" value="1"/>
</dbReference>
<evidence type="ECO:0000259" key="9">
    <source>
        <dbReference type="Pfam" id="PF16177"/>
    </source>
</evidence>
<dbReference type="Proteomes" id="UP000184139">
    <property type="component" value="Unassembled WGS sequence"/>
</dbReference>
<dbReference type="Pfam" id="PF00501">
    <property type="entry name" value="AMP-binding"/>
    <property type="match status" value="1"/>
</dbReference>
<dbReference type="Gene3D" id="3.40.50.12780">
    <property type="entry name" value="N-terminal domain of ligase-like"/>
    <property type="match status" value="1"/>
</dbReference>
<dbReference type="FunFam" id="3.40.50.12780:FF:000001">
    <property type="entry name" value="Acetyl-coenzyme A synthetase"/>
    <property type="match status" value="1"/>
</dbReference>
<dbReference type="EC" id="6.2.1.1" evidence="6"/>
<dbReference type="OrthoDB" id="9801302at2"/>
<dbReference type="GO" id="GO:0005524">
    <property type="term" value="F:ATP binding"/>
    <property type="evidence" value="ECO:0007669"/>
    <property type="project" value="UniProtKB-KW"/>
</dbReference>
<evidence type="ECO:0000256" key="4">
    <source>
        <dbReference type="ARBA" id="ARBA00022840"/>
    </source>
</evidence>
<evidence type="ECO:0000259" key="8">
    <source>
        <dbReference type="Pfam" id="PF13193"/>
    </source>
</evidence>
<name>A0A1M5W167_9BACT</name>
<evidence type="ECO:0000313" key="11">
    <source>
        <dbReference type="Proteomes" id="UP000184139"/>
    </source>
</evidence>
<dbReference type="InterPro" id="IPR020845">
    <property type="entry name" value="AMP-binding_CS"/>
</dbReference>
<dbReference type="InterPro" id="IPR011904">
    <property type="entry name" value="Ac_CoA_lig"/>
</dbReference>
<dbReference type="Pfam" id="PF13193">
    <property type="entry name" value="AMP-binding_C"/>
    <property type="match status" value="1"/>
</dbReference>
<dbReference type="InterPro" id="IPR042099">
    <property type="entry name" value="ANL_N_sf"/>
</dbReference>
<protein>
    <recommendedName>
        <fullName evidence="6">Acetate--CoA ligase</fullName>
        <ecNumber evidence="6">6.2.1.1</ecNumber>
    </recommendedName>
</protein>
<evidence type="ECO:0000259" key="7">
    <source>
        <dbReference type="Pfam" id="PF00501"/>
    </source>
</evidence>
<dbReference type="STRING" id="1121409.SAMN02745124_02002"/>
<accession>A0A1M5W167</accession>
<dbReference type="PANTHER" id="PTHR24095:SF14">
    <property type="entry name" value="ACETYL-COENZYME A SYNTHETASE 1"/>
    <property type="match status" value="1"/>
</dbReference>
<dbReference type="InterPro" id="IPR032387">
    <property type="entry name" value="ACAS_N"/>
</dbReference>
<dbReference type="SUPFAM" id="SSF56801">
    <property type="entry name" value="Acetyl-CoA synthetase-like"/>
    <property type="match status" value="1"/>
</dbReference>
<dbReference type="InterPro" id="IPR045851">
    <property type="entry name" value="AMP-bd_C_sf"/>
</dbReference>
<evidence type="ECO:0000256" key="2">
    <source>
        <dbReference type="ARBA" id="ARBA00022598"/>
    </source>
</evidence>
<sequence>MSEKNIVETSAAEIAVHWQEEDYFAPSPAFIHQANLVDETLADRFSLDNFPDYYTEFAELLTWYKYWDEVLDTSDAPCWKWFRGGKLNASYNCIDRHLAKNKNKTAIHFVPELETERVDHITYQELYVRVNEFAALLRNSAGLKRGDRVTIHMPMSVELPITMLACARLGVIHSVVFGGFSASACADRIIDSNSRVLITMDAYYRGGKLLDHKTVDNEACGLAEKEGQKVDKLLVWQRYPGKMSSNAEIVEGRDVIVNDELKKYYGARIEPEQMLAEEPLFLMYTSGTTGKPKGAQHGTGGYLAYVTAMSKYIQDIHPEDVYWCMADIGWITGHSFIVYGPLALCASTVIYEGIPTYPDAGRCWRIAQDLGVSIFHTAPTAIRALRKVGPDEPAKYNYNFKHMTTVGEPIEPEVWKWYHKVVGKGKAVIVDTYWQTETGGFLCATVPGMQLMKPGSAGPGVPGIHPIIYDENGTVIPPGAGKAGNICIQNPWPGCFQTIWGNRERFVDTYFKMYNKNPNSKDWRDWPYLTGDAAMEAADGYIRVLGRIDDVINVSGHRLGTKEIESAALTVPEVAEAAVVPVIHEVKGTEPELYVSLRPGFEPSAELRQKVADAIVTQIGKIARCKNVYIVPDMPKTRSGKIMRRVLGAISNKGDVGNVMTLANPEIVDQIKGMVD</sequence>
<keyword evidence="4" id="KW-0067">ATP-binding</keyword>
<evidence type="ECO:0000256" key="6">
    <source>
        <dbReference type="NCBIfam" id="TIGR02188"/>
    </source>
</evidence>
<evidence type="ECO:0000256" key="5">
    <source>
        <dbReference type="ARBA" id="ARBA00022990"/>
    </source>
</evidence>
<dbReference type="Pfam" id="PF16177">
    <property type="entry name" value="ACAS_N"/>
    <property type="match status" value="1"/>
</dbReference>
<keyword evidence="11" id="KW-1185">Reference proteome</keyword>
<organism evidence="10 11">
    <name type="scientific">Desulfofustis glycolicus DSM 9705</name>
    <dbReference type="NCBI Taxonomy" id="1121409"/>
    <lineage>
        <taxon>Bacteria</taxon>
        <taxon>Pseudomonadati</taxon>
        <taxon>Thermodesulfobacteriota</taxon>
        <taxon>Desulfobulbia</taxon>
        <taxon>Desulfobulbales</taxon>
        <taxon>Desulfocapsaceae</taxon>
        <taxon>Desulfofustis</taxon>
    </lineage>
</organism>
<dbReference type="GO" id="GO:0016208">
    <property type="term" value="F:AMP binding"/>
    <property type="evidence" value="ECO:0007669"/>
    <property type="project" value="InterPro"/>
</dbReference>
<dbReference type="InterPro" id="IPR000873">
    <property type="entry name" value="AMP-dep_synth/lig_dom"/>
</dbReference>
<gene>
    <name evidence="10" type="ORF">SAMN02745124_02002</name>
</gene>
<keyword evidence="2" id="KW-0436">Ligase</keyword>
<dbReference type="AlphaFoldDB" id="A0A1M5W167"/>
<dbReference type="GO" id="GO:0003987">
    <property type="term" value="F:acetate-CoA ligase activity"/>
    <property type="evidence" value="ECO:0007669"/>
    <property type="project" value="UniProtKB-UniRule"/>
</dbReference>
<keyword evidence="5" id="KW-0007">Acetylation</keyword>